<name>F9WQI2_TRYVY</name>
<accession>F9WQI2</accession>
<sequence>MRARACECVSLTGRWLCFSCLHRFSASASASASVAARTAPAQCAVSGRVLCDLSFPLLSSCTVAASSLAPSSPWLFVPPWLSGCAVACGLTVPFLARSLVLGVCVFLSAASLVASCKALFARPSSAAAVPSCSDDPLRNASTSSAKVSAAFSVSESLALSIFVTCSAFDSCAPMTAVPPLYDDLLGAAFVMVSLMPLLSFVALAIHSPPNTPNGFAPLRVSNSAALLSRVFPDKRLQPVSAARPVACSSSAAPVVVAPSNGTTKASTFRASSRSLTVTCVRASLASGACAGKARQSLMFSSCAFTLACAFGPLYLSAPSAVLLCPSPVEMHCTLYWPDCPPLYVASCSIHPSICPARCVSRPCAASALRNIAVVSRTAASAASTALRAASPCAAPLPPVSSSPCNAPARARSVVAAATFVCASRARRSASCFILLDVSQIFPAFVFGIVCSVPRCAAACAHAIAAIAAESAR</sequence>
<dbReference type="Proteomes" id="UP000009027">
    <property type="component" value="Unassembled WGS sequence"/>
</dbReference>
<dbReference type="AlphaFoldDB" id="F9WQI2"/>
<keyword evidence="1" id="KW-1133">Transmembrane helix</keyword>
<keyword evidence="1" id="KW-0812">Transmembrane</keyword>
<proteinExistence type="predicted"/>
<feature type="transmembrane region" description="Helical" evidence="1">
    <location>
        <begin position="184"/>
        <end position="205"/>
    </location>
</feature>
<evidence type="ECO:0000313" key="2">
    <source>
        <dbReference type="EMBL" id="CCD19810.1"/>
    </source>
</evidence>
<dbReference type="VEuPathDB" id="TriTrypDB:TvY486_0025290"/>
<protein>
    <submittedName>
        <fullName evidence="2">Proteophosphoglycan ppg4</fullName>
    </submittedName>
</protein>
<gene>
    <name evidence="2" type="ORF">TvY486_0025290</name>
</gene>
<keyword evidence="1" id="KW-0472">Membrane</keyword>
<reference evidence="2 3" key="1">
    <citation type="journal article" date="2012" name="Proc. Natl. Acad. Sci. U.S.A.">
        <title>Antigenic diversity is generated by distinct evolutionary mechanisms in African trypanosome species.</title>
        <authorList>
            <person name="Jackson A.P."/>
            <person name="Berry A."/>
            <person name="Aslett M."/>
            <person name="Allison H.C."/>
            <person name="Burton P."/>
            <person name="Vavrova-Anderson J."/>
            <person name="Brown R."/>
            <person name="Browne H."/>
            <person name="Corton N."/>
            <person name="Hauser H."/>
            <person name="Gamble J."/>
            <person name="Gilderthorp R."/>
            <person name="Marcello L."/>
            <person name="McQuillan J."/>
            <person name="Otto T.D."/>
            <person name="Quail M.A."/>
            <person name="Sanders M.J."/>
            <person name="van Tonder A."/>
            <person name="Ginger M.L."/>
            <person name="Field M.C."/>
            <person name="Barry J.D."/>
            <person name="Hertz-Fowler C."/>
            <person name="Berriman M."/>
        </authorList>
    </citation>
    <scope>NUCLEOTIDE SEQUENCE</scope>
    <source>
        <strain evidence="2 3">Y486</strain>
    </source>
</reference>
<organism evidence="2 3">
    <name type="scientific">Trypanosoma vivax (strain Y486)</name>
    <dbReference type="NCBI Taxonomy" id="1055687"/>
    <lineage>
        <taxon>Eukaryota</taxon>
        <taxon>Discoba</taxon>
        <taxon>Euglenozoa</taxon>
        <taxon>Kinetoplastea</taxon>
        <taxon>Metakinetoplastina</taxon>
        <taxon>Trypanosomatida</taxon>
        <taxon>Trypanosomatidae</taxon>
        <taxon>Trypanosoma</taxon>
        <taxon>Duttonella</taxon>
    </lineage>
</organism>
<keyword evidence="3" id="KW-1185">Reference proteome</keyword>
<evidence type="ECO:0000313" key="3">
    <source>
        <dbReference type="Proteomes" id="UP000009027"/>
    </source>
</evidence>
<dbReference type="EMBL" id="CAEX01004162">
    <property type="protein sequence ID" value="CCD19810.1"/>
    <property type="molecule type" value="Genomic_DNA"/>
</dbReference>
<evidence type="ECO:0000256" key="1">
    <source>
        <dbReference type="SAM" id="Phobius"/>
    </source>
</evidence>